<sequence>MNLASSPPQTPESKANYNRHDLRIHRELYIPSTEHPITPLAPNSLDTLHSITSAVYGTLIDYIVRIRRSSRTSSNGETTTTTTTTTTSTPICTYTFKEGIRQFLYLSYDGAKRCDAARDEMEDLVFAAWQAYEQARIGGSSLEPFLHNLRGAVSAFYQVDIEARDIRVYDSFGSYLAGRPARLL</sequence>
<accession>A0AAV9V3H5</accession>
<dbReference type="EMBL" id="JAVHNS010000006">
    <property type="protein sequence ID" value="KAK6352111.1"/>
    <property type="molecule type" value="Genomic_DNA"/>
</dbReference>
<name>A0AAV9V3H5_9PEZI</name>
<reference evidence="1 2" key="1">
    <citation type="submission" date="2019-10" db="EMBL/GenBank/DDBJ databases">
        <authorList>
            <person name="Palmer J.M."/>
        </authorList>
    </citation>
    <scope>NUCLEOTIDE SEQUENCE [LARGE SCALE GENOMIC DNA]</scope>
    <source>
        <strain evidence="1 2">TWF730</strain>
    </source>
</reference>
<comment type="caution">
    <text evidence="1">The sequence shown here is derived from an EMBL/GenBank/DDBJ whole genome shotgun (WGS) entry which is preliminary data.</text>
</comment>
<protein>
    <submittedName>
        <fullName evidence="1">Uncharacterized protein</fullName>
    </submittedName>
</protein>
<organism evidence="1 2">
    <name type="scientific">Orbilia blumenaviensis</name>
    <dbReference type="NCBI Taxonomy" id="1796055"/>
    <lineage>
        <taxon>Eukaryota</taxon>
        <taxon>Fungi</taxon>
        <taxon>Dikarya</taxon>
        <taxon>Ascomycota</taxon>
        <taxon>Pezizomycotina</taxon>
        <taxon>Orbiliomycetes</taxon>
        <taxon>Orbiliales</taxon>
        <taxon>Orbiliaceae</taxon>
        <taxon>Orbilia</taxon>
    </lineage>
</organism>
<gene>
    <name evidence="1" type="ORF">TWF730_008942</name>
</gene>
<dbReference type="AlphaFoldDB" id="A0AAV9V3H5"/>
<keyword evidence="2" id="KW-1185">Reference proteome</keyword>
<evidence type="ECO:0000313" key="1">
    <source>
        <dbReference type="EMBL" id="KAK6352111.1"/>
    </source>
</evidence>
<proteinExistence type="predicted"/>
<dbReference type="Proteomes" id="UP001373714">
    <property type="component" value="Unassembled WGS sequence"/>
</dbReference>
<evidence type="ECO:0000313" key="2">
    <source>
        <dbReference type="Proteomes" id="UP001373714"/>
    </source>
</evidence>